<keyword evidence="3 6" id="KW-0812">Transmembrane</keyword>
<evidence type="ECO:0000313" key="8">
    <source>
        <dbReference type="EMBL" id="QIE54102.1"/>
    </source>
</evidence>
<dbReference type="EMBL" id="CP049056">
    <property type="protein sequence ID" value="QIE54102.1"/>
    <property type="molecule type" value="Genomic_DNA"/>
</dbReference>
<sequence>MKETNATLSLRRAAPLALAFLGAILLYAFGRDYLSFDALRDNRETLLAWRDAHYALAALTYAALYAVATALSFPGGLALTLAGGFLFGPFIGAVLAVTGATAGALAIFLAARTGLGDALRARAGGWVKKAEEGFRANEISFLLMMRLVPAIPFFAANLVPAFLGATTFNYAWTTFVGIIPGALVYASVGAGLGVVFEAGGTPDLGLIFEPQVLLPLLGLAALSALPIFVRLIRRQRPGDSR</sequence>
<keyword evidence="2 6" id="KW-1003">Cell membrane</keyword>
<reference evidence="8 9" key="1">
    <citation type="submission" date="2020-02" db="EMBL/GenBank/DDBJ databases">
        <title>complete genome sequence of Rhodobacteraceae bacterium.</title>
        <authorList>
            <person name="Park J."/>
            <person name="Kim Y.-S."/>
            <person name="Kim K.-H."/>
        </authorList>
    </citation>
    <scope>NUCLEOTIDE SEQUENCE [LARGE SCALE GENOMIC DNA]</scope>
    <source>
        <strain evidence="8 9">RR4-56</strain>
    </source>
</reference>
<feature type="transmembrane region" description="Helical" evidence="6">
    <location>
        <begin position="139"/>
        <end position="163"/>
    </location>
</feature>
<dbReference type="KEGG" id="hdh:G5B40_00770"/>
<evidence type="ECO:0000256" key="2">
    <source>
        <dbReference type="ARBA" id="ARBA00022475"/>
    </source>
</evidence>
<dbReference type="GO" id="GO:0005886">
    <property type="term" value="C:plasma membrane"/>
    <property type="evidence" value="ECO:0007669"/>
    <property type="project" value="UniProtKB-SubCell"/>
</dbReference>
<evidence type="ECO:0000256" key="6">
    <source>
        <dbReference type="RuleBase" id="RU366058"/>
    </source>
</evidence>
<feature type="domain" description="VTT" evidence="7">
    <location>
        <begin position="76"/>
        <end position="190"/>
    </location>
</feature>
<proteinExistence type="inferred from homology"/>
<gene>
    <name evidence="8" type="ORF">G5B40_00770</name>
</gene>
<feature type="transmembrane region" description="Helical" evidence="6">
    <location>
        <begin position="170"/>
        <end position="192"/>
    </location>
</feature>
<feature type="transmembrane region" description="Helical" evidence="6">
    <location>
        <begin position="85"/>
        <end position="111"/>
    </location>
</feature>
<dbReference type="InterPro" id="IPR032816">
    <property type="entry name" value="VTT_dom"/>
</dbReference>
<dbReference type="InterPro" id="IPR015414">
    <property type="entry name" value="TMEM64"/>
</dbReference>
<dbReference type="PANTHER" id="PTHR12677">
    <property type="entry name" value="GOLGI APPARATUS MEMBRANE PROTEIN TVP38-RELATED"/>
    <property type="match status" value="1"/>
</dbReference>
<accession>A0A7L5BSV0</accession>
<feature type="transmembrane region" description="Helical" evidence="6">
    <location>
        <begin position="212"/>
        <end position="232"/>
    </location>
</feature>
<dbReference type="Proteomes" id="UP000503336">
    <property type="component" value="Chromosome"/>
</dbReference>
<comment type="subcellular location">
    <subcellularLocation>
        <location evidence="1 6">Cell membrane</location>
        <topology evidence="1 6">Multi-pass membrane protein</topology>
    </subcellularLocation>
</comment>
<keyword evidence="4 6" id="KW-1133">Transmembrane helix</keyword>
<organism evidence="8 9">
    <name type="scientific">Pikeienuella piscinae</name>
    <dbReference type="NCBI Taxonomy" id="2748098"/>
    <lineage>
        <taxon>Bacteria</taxon>
        <taxon>Pseudomonadati</taxon>
        <taxon>Pseudomonadota</taxon>
        <taxon>Alphaproteobacteria</taxon>
        <taxon>Rhodobacterales</taxon>
        <taxon>Paracoccaceae</taxon>
        <taxon>Pikeienuella</taxon>
    </lineage>
</organism>
<evidence type="ECO:0000313" key="9">
    <source>
        <dbReference type="Proteomes" id="UP000503336"/>
    </source>
</evidence>
<feature type="transmembrane region" description="Helical" evidence="6">
    <location>
        <begin position="54"/>
        <end position="73"/>
    </location>
</feature>
<dbReference type="RefSeq" id="WP_165093810.1">
    <property type="nucleotide sequence ID" value="NZ_CP049056.1"/>
</dbReference>
<evidence type="ECO:0000256" key="1">
    <source>
        <dbReference type="ARBA" id="ARBA00004651"/>
    </source>
</evidence>
<comment type="similarity">
    <text evidence="6">Belongs to the TVP38/TMEM64 family.</text>
</comment>
<keyword evidence="5 6" id="KW-0472">Membrane</keyword>
<dbReference type="PANTHER" id="PTHR12677:SF59">
    <property type="entry name" value="GOLGI APPARATUS MEMBRANE PROTEIN TVP38-RELATED"/>
    <property type="match status" value="1"/>
</dbReference>
<dbReference type="AlphaFoldDB" id="A0A7L5BSV0"/>
<dbReference type="Pfam" id="PF09335">
    <property type="entry name" value="VTT_dom"/>
    <property type="match status" value="1"/>
</dbReference>
<protein>
    <recommendedName>
        <fullName evidence="6">TVP38/TMEM64 family membrane protein</fullName>
    </recommendedName>
</protein>
<evidence type="ECO:0000256" key="4">
    <source>
        <dbReference type="ARBA" id="ARBA00022989"/>
    </source>
</evidence>
<name>A0A7L5BSV0_9RHOB</name>
<evidence type="ECO:0000256" key="3">
    <source>
        <dbReference type="ARBA" id="ARBA00022692"/>
    </source>
</evidence>
<evidence type="ECO:0000256" key="5">
    <source>
        <dbReference type="ARBA" id="ARBA00023136"/>
    </source>
</evidence>
<keyword evidence="9" id="KW-1185">Reference proteome</keyword>
<evidence type="ECO:0000259" key="7">
    <source>
        <dbReference type="Pfam" id="PF09335"/>
    </source>
</evidence>